<keyword evidence="3" id="KW-1185">Reference proteome</keyword>
<organism evidence="2 3">
    <name type="scientific">Desulfarculus baarsii (strain ATCC 33931 / DSM 2075 / LMG 7858 / VKM B-1802 / 2st14)</name>
    <dbReference type="NCBI Taxonomy" id="644282"/>
    <lineage>
        <taxon>Bacteria</taxon>
        <taxon>Pseudomonadati</taxon>
        <taxon>Thermodesulfobacteriota</taxon>
        <taxon>Desulfarculia</taxon>
        <taxon>Desulfarculales</taxon>
        <taxon>Desulfarculaceae</taxon>
        <taxon>Desulfarculus</taxon>
    </lineage>
</organism>
<gene>
    <name evidence="2" type="ordered locus">Deba_0340</name>
</gene>
<sequence length="91" mass="9618">MTHAQLIDLAMTRIGQALTAALAPGASAVLSHVAADFFGPPDGLERPEVTVDVQKAGRTMAFAGAFVWRDGQRLARVSAVYRVRPAAEPTT</sequence>
<dbReference type="SUPFAM" id="SSF54637">
    <property type="entry name" value="Thioesterase/thiol ester dehydrase-isomerase"/>
    <property type="match status" value="1"/>
</dbReference>
<feature type="domain" description="Thioesterase" evidence="1">
    <location>
        <begin position="4"/>
        <end position="74"/>
    </location>
</feature>
<dbReference type="HOGENOM" id="CLU_2422106_0_0_7"/>
<dbReference type="GO" id="GO:0016790">
    <property type="term" value="F:thiolester hydrolase activity"/>
    <property type="evidence" value="ECO:0007669"/>
    <property type="project" value="UniProtKB-ARBA"/>
</dbReference>
<dbReference type="InterPro" id="IPR029069">
    <property type="entry name" value="HotDog_dom_sf"/>
</dbReference>
<proteinExistence type="predicted"/>
<dbReference type="Gene3D" id="3.10.129.10">
    <property type="entry name" value="Hotdog Thioesterase"/>
    <property type="match status" value="1"/>
</dbReference>
<name>E1QDT0_DESB2</name>
<reference evidence="2 3" key="1">
    <citation type="journal article" date="2010" name="Stand. Genomic Sci.">
        <title>Complete genome sequence of Desulfarculus baarsii type strain (2st14).</title>
        <authorList>
            <person name="Sun H."/>
            <person name="Spring S."/>
            <person name="Lapidus A."/>
            <person name="Davenport K."/>
            <person name="Del Rio T.G."/>
            <person name="Tice H."/>
            <person name="Nolan M."/>
            <person name="Copeland A."/>
            <person name="Cheng J.F."/>
            <person name="Lucas S."/>
            <person name="Tapia R."/>
            <person name="Goodwin L."/>
            <person name="Pitluck S."/>
            <person name="Ivanova N."/>
            <person name="Pagani I."/>
            <person name="Mavromatis K."/>
            <person name="Ovchinnikova G."/>
            <person name="Pati A."/>
            <person name="Chen A."/>
            <person name="Palaniappan K."/>
            <person name="Hauser L."/>
            <person name="Chang Y.J."/>
            <person name="Jeffries C.D."/>
            <person name="Detter J.C."/>
            <person name="Han C."/>
            <person name="Rohde M."/>
            <person name="Brambilla E."/>
            <person name="Goker M."/>
            <person name="Woyke T."/>
            <person name="Bristow J."/>
            <person name="Eisen J.A."/>
            <person name="Markowitz V."/>
            <person name="Hugenholtz P."/>
            <person name="Kyrpides N.C."/>
            <person name="Klenk H.P."/>
            <person name="Land M."/>
        </authorList>
    </citation>
    <scope>NUCLEOTIDE SEQUENCE [LARGE SCALE GENOMIC DNA]</scope>
    <source>
        <strain evidence="3">ATCC 33931 / DSM 2075 / LMG 7858 / VKM B-1802 / 2st14</strain>
    </source>
</reference>
<dbReference type="EMBL" id="CP002085">
    <property type="protein sequence ID" value="ADK83716.1"/>
    <property type="molecule type" value="Genomic_DNA"/>
</dbReference>
<protein>
    <submittedName>
        <fullName evidence="2">Thioesterase/thiol ester dehydrase-isomerase</fullName>
    </submittedName>
</protein>
<dbReference type="InterPro" id="IPR006683">
    <property type="entry name" value="Thioestr_dom"/>
</dbReference>
<dbReference type="RefSeq" id="WP_013257172.1">
    <property type="nucleotide sequence ID" value="NC_014365.1"/>
</dbReference>
<evidence type="ECO:0000259" key="1">
    <source>
        <dbReference type="Pfam" id="PF03061"/>
    </source>
</evidence>
<dbReference type="KEGG" id="dbr:Deba_0340"/>
<dbReference type="AlphaFoldDB" id="E1QDT0"/>
<dbReference type="Proteomes" id="UP000009047">
    <property type="component" value="Chromosome"/>
</dbReference>
<evidence type="ECO:0000313" key="3">
    <source>
        <dbReference type="Proteomes" id="UP000009047"/>
    </source>
</evidence>
<evidence type="ECO:0000313" key="2">
    <source>
        <dbReference type="EMBL" id="ADK83716.1"/>
    </source>
</evidence>
<dbReference type="Pfam" id="PF03061">
    <property type="entry name" value="4HBT"/>
    <property type="match status" value="1"/>
</dbReference>
<accession>E1QDT0</accession>
<dbReference type="STRING" id="644282.Deba_0340"/>